<dbReference type="Proteomes" id="UP000034854">
    <property type="component" value="Unassembled WGS sequence"/>
</dbReference>
<name>A0A0G0UKV2_9BACT</name>
<organism evidence="6 7">
    <name type="scientific">Candidatus Curtissbacteria bacterium GW2011_GWA1_41_11</name>
    <dbReference type="NCBI Taxonomy" id="1618409"/>
    <lineage>
        <taxon>Bacteria</taxon>
        <taxon>Candidatus Curtissiibacteriota</taxon>
    </lineage>
</organism>
<dbReference type="EMBL" id="LCAG01000001">
    <property type="protein sequence ID" value="KKR88141.1"/>
    <property type="molecule type" value="Genomic_DNA"/>
</dbReference>
<evidence type="ECO:0000313" key="7">
    <source>
        <dbReference type="Proteomes" id="UP000034854"/>
    </source>
</evidence>
<evidence type="ECO:0000259" key="5">
    <source>
        <dbReference type="Pfam" id="PF02350"/>
    </source>
</evidence>
<accession>A0A0G0UKV2</accession>
<feature type="domain" description="UDP-N-acetylglucosamine 2-epimerase" evidence="5">
    <location>
        <begin position="35"/>
        <end position="270"/>
    </location>
</feature>
<dbReference type="GO" id="GO:0008761">
    <property type="term" value="F:UDP-N-acetylglucosamine 2-epimerase activity"/>
    <property type="evidence" value="ECO:0007669"/>
    <property type="project" value="UniProtKB-EC"/>
</dbReference>
<comment type="similarity">
    <text evidence="2 4">Belongs to the UDP-N-acetylglucosamine 2-epimerase family.</text>
</comment>
<evidence type="ECO:0000256" key="2">
    <source>
        <dbReference type="ARBA" id="ARBA00038209"/>
    </source>
</evidence>
<dbReference type="InterPro" id="IPR029767">
    <property type="entry name" value="WecB-like"/>
</dbReference>
<dbReference type="PANTHER" id="PTHR43174:SF2">
    <property type="entry name" value="UDP-N-ACETYLGLUCOSAMINE 2-EPIMERASE"/>
    <property type="match status" value="1"/>
</dbReference>
<dbReference type="SUPFAM" id="SSF53756">
    <property type="entry name" value="UDP-Glycosyltransferase/glycogen phosphorylase"/>
    <property type="match status" value="1"/>
</dbReference>
<sequence length="279" mass="31798">MRNSRDKNKTIVCCFGTRPEFIKIAPVVIALRDKYPMFNTQLMCSGQHEELIEGLDKIFGLNDYINLKIRSTIGKTSNLSILVSNLINSFSRAFITLNPDAVLVQGDAASTFCAAVAAFHQKITIFYVEAGLRTYNIFEPFPEEGYRQMVTRIASLCFAPTNNSQRNLVQENVSKNRIRVVGNTAVDSLKKIRSSFTFREKQVLLKKEIPQLQILEGRKIVLVEIHRRENYGKPLVNILNALIEIQSKNPNYFFVFSVHPSRNIKPIVYKPLKIERGSL</sequence>
<evidence type="ECO:0000256" key="4">
    <source>
        <dbReference type="RuleBase" id="RU003513"/>
    </source>
</evidence>
<dbReference type="Gene3D" id="3.40.50.2000">
    <property type="entry name" value="Glycogen Phosphorylase B"/>
    <property type="match status" value="2"/>
</dbReference>
<proteinExistence type="inferred from homology"/>
<evidence type="ECO:0000313" key="6">
    <source>
        <dbReference type="EMBL" id="KKR88141.1"/>
    </source>
</evidence>
<dbReference type="EC" id="5.1.3.14" evidence="3"/>
<keyword evidence="1 4" id="KW-0413">Isomerase</keyword>
<evidence type="ECO:0000256" key="3">
    <source>
        <dbReference type="ARBA" id="ARBA00038858"/>
    </source>
</evidence>
<evidence type="ECO:0000256" key="1">
    <source>
        <dbReference type="ARBA" id="ARBA00023235"/>
    </source>
</evidence>
<dbReference type="PANTHER" id="PTHR43174">
    <property type="entry name" value="UDP-N-ACETYLGLUCOSAMINE 2-EPIMERASE"/>
    <property type="match status" value="1"/>
</dbReference>
<comment type="caution">
    <text evidence="6">The sequence shown here is derived from an EMBL/GenBank/DDBJ whole genome shotgun (WGS) entry which is preliminary data.</text>
</comment>
<dbReference type="AlphaFoldDB" id="A0A0G0UKV2"/>
<protein>
    <recommendedName>
        <fullName evidence="3">UDP-N-acetylglucosamine 2-epimerase (non-hydrolyzing)</fullName>
        <ecNumber evidence="3">5.1.3.14</ecNumber>
    </recommendedName>
</protein>
<dbReference type="Pfam" id="PF02350">
    <property type="entry name" value="Epimerase_2"/>
    <property type="match status" value="1"/>
</dbReference>
<reference evidence="6 7" key="1">
    <citation type="journal article" date="2015" name="Nature">
        <title>rRNA introns, odd ribosomes, and small enigmatic genomes across a large radiation of phyla.</title>
        <authorList>
            <person name="Brown C.T."/>
            <person name="Hug L.A."/>
            <person name="Thomas B.C."/>
            <person name="Sharon I."/>
            <person name="Castelle C.J."/>
            <person name="Singh A."/>
            <person name="Wilkins M.J."/>
            <person name="Williams K.H."/>
            <person name="Banfield J.F."/>
        </authorList>
    </citation>
    <scope>NUCLEOTIDE SEQUENCE [LARGE SCALE GENOMIC DNA]</scope>
</reference>
<gene>
    <name evidence="6" type="ORF">UU34_C0001G0138</name>
</gene>
<dbReference type="InterPro" id="IPR003331">
    <property type="entry name" value="UDP_GlcNAc_Epimerase_2_dom"/>
</dbReference>